<dbReference type="InterPro" id="IPR011335">
    <property type="entry name" value="Restrct_endonuc-II-like"/>
</dbReference>
<keyword evidence="3" id="KW-1185">Reference proteome</keyword>
<gene>
    <name evidence="2" type="ORF">KUF71_008190</name>
</gene>
<dbReference type="InterPro" id="IPR011604">
    <property type="entry name" value="PDDEXK-like_dom_sf"/>
</dbReference>
<accession>A0AAE1LG77</accession>
<organism evidence="2 3">
    <name type="scientific">Frankliniella fusca</name>
    <dbReference type="NCBI Taxonomy" id="407009"/>
    <lineage>
        <taxon>Eukaryota</taxon>
        <taxon>Metazoa</taxon>
        <taxon>Ecdysozoa</taxon>
        <taxon>Arthropoda</taxon>
        <taxon>Hexapoda</taxon>
        <taxon>Insecta</taxon>
        <taxon>Pterygota</taxon>
        <taxon>Neoptera</taxon>
        <taxon>Paraneoptera</taxon>
        <taxon>Thysanoptera</taxon>
        <taxon>Terebrantia</taxon>
        <taxon>Thripoidea</taxon>
        <taxon>Thripidae</taxon>
        <taxon>Frankliniella</taxon>
    </lineage>
</organism>
<reference evidence="2" key="2">
    <citation type="journal article" date="2023" name="BMC Genomics">
        <title>Pest status, molecular evolution, and epigenetic factors derived from the genome assembly of Frankliniella fusca, a thysanopteran phytovirus vector.</title>
        <authorList>
            <person name="Catto M.A."/>
            <person name="Labadie P.E."/>
            <person name="Jacobson A.L."/>
            <person name="Kennedy G.G."/>
            <person name="Srinivasan R."/>
            <person name="Hunt B.G."/>
        </authorList>
    </citation>
    <scope>NUCLEOTIDE SEQUENCE</scope>
    <source>
        <strain evidence="2">PL_HMW_Pooled</strain>
    </source>
</reference>
<proteinExistence type="predicted"/>
<dbReference type="Gene3D" id="3.90.320.10">
    <property type="match status" value="1"/>
</dbReference>
<dbReference type="Proteomes" id="UP001219518">
    <property type="component" value="Unassembled WGS sequence"/>
</dbReference>
<reference evidence="2" key="1">
    <citation type="submission" date="2021-07" db="EMBL/GenBank/DDBJ databases">
        <authorList>
            <person name="Catto M.A."/>
            <person name="Jacobson A."/>
            <person name="Kennedy G."/>
            <person name="Labadie P."/>
            <person name="Hunt B.G."/>
            <person name="Srinivasan R."/>
        </authorList>
    </citation>
    <scope>NUCLEOTIDE SEQUENCE</scope>
    <source>
        <strain evidence="2">PL_HMW_Pooled</strain>
        <tissue evidence="2">Head</tissue>
    </source>
</reference>
<dbReference type="GO" id="GO:0006281">
    <property type="term" value="P:DNA repair"/>
    <property type="evidence" value="ECO:0007669"/>
    <property type="project" value="UniProtKB-ARBA"/>
</dbReference>
<sequence length="369" mass="43204">MPHFSLTAVTCTGKPREWGKGSVKRDPGQTLDKDYYCRDFKRNALFDPRPTALQRNEPLSTEELTDLFKAIQTTDRDSVLLKHISISYEDGQTFEPDEVEEFQVSDFNLINLIEKVNFFYENYSETIRANSDPYLIPNTELQSKSRTWLILRCLMFTASIAKSVLSLQSPKSKMNFLRMRLWGLKSVCTSDMAYGIKNEDKALNAYIKNQNDPSIEVKKTGLWVKQSMPWYGCSPDALVYQNGVLIKIVEFKILKAVRKIRPSLYYNKLSKRQLTSFPLKRENNKSYLRPWHSHYYQVQMSMDVMGVQRCDYVLWSPKGVEVVPVTFDPQFWDPKRTELKKRHAGLTVTEYFMQRTPRKLYPIPVEYEE</sequence>
<evidence type="ECO:0000313" key="2">
    <source>
        <dbReference type="EMBL" id="KAK3919041.1"/>
    </source>
</evidence>
<protein>
    <submittedName>
        <fullName evidence="2">Pre-16S rRNA nuclease</fullName>
    </submittedName>
</protein>
<dbReference type="EMBL" id="JAHWGI010000969">
    <property type="protein sequence ID" value="KAK3919041.1"/>
    <property type="molecule type" value="Genomic_DNA"/>
</dbReference>
<dbReference type="SUPFAM" id="SSF52980">
    <property type="entry name" value="Restriction endonuclease-like"/>
    <property type="match status" value="1"/>
</dbReference>
<dbReference type="PANTHER" id="PTHR46609:SF8">
    <property type="entry name" value="YQAJ VIRAL RECOMBINASE DOMAIN-CONTAINING PROTEIN"/>
    <property type="match status" value="1"/>
</dbReference>
<dbReference type="AlphaFoldDB" id="A0AAE1LG77"/>
<evidence type="ECO:0000259" key="1">
    <source>
        <dbReference type="Pfam" id="PF09588"/>
    </source>
</evidence>
<evidence type="ECO:0000313" key="3">
    <source>
        <dbReference type="Proteomes" id="UP001219518"/>
    </source>
</evidence>
<dbReference type="InterPro" id="IPR051703">
    <property type="entry name" value="NF-kappa-B_Signaling_Reg"/>
</dbReference>
<dbReference type="PANTHER" id="PTHR46609">
    <property type="entry name" value="EXONUCLEASE, PHAGE-TYPE/RECB, C-TERMINAL DOMAIN-CONTAINING PROTEIN"/>
    <property type="match status" value="1"/>
</dbReference>
<dbReference type="InterPro" id="IPR019080">
    <property type="entry name" value="YqaJ_viral_recombinase"/>
</dbReference>
<feature type="domain" description="YqaJ viral recombinase" evidence="1">
    <location>
        <begin position="148"/>
        <end position="264"/>
    </location>
</feature>
<dbReference type="Pfam" id="PF09588">
    <property type="entry name" value="YqaJ"/>
    <property type="match status" value="1"/>
</dbReference>
<dbReference type="CDD" id="cd22343">
    <property type="entry name" value="PDDEXK_lambda_exonuclease-like"/>
    <property type="match status" value="1"/>
</dbReference>
<comment type="caution">
    <text evidence="2">The sequence shown here is derived from an EMBL/GenBank/DDBJ whole genome shotgun (WGS) entry which is preliminary data.</text>
</comment>
<name>A0AAE1LG77_9NEOP</name>